<reference evidence="2 3" key="1">
    <citation type="journal article" date="2016" name="Mol. Biol. Evol.">
        <title>Comparative Genomics of Early-Diverging Mushroom-Forming Fungi Provides Insights into the Origins of Lignocellulose Decay Capabilities.</title>
        <authorList>
            <person name="Nagy L.G."/>
            <person name="Riley R."/>
            <person name="Tritt A."/>
            <person name="Adam C."/>
            <person name="Daum C."/>
            <person name="Floudas D."/>
            <person name="Sun H."/>
            <person name="Yadav J.S."/>
            <person name="Pangilinan J."/>
            <person name="Larsson K.H."/>
            <person name="Matsuura K."/>
            <person name="Barry K."/>
            <person name="Labutti K."/>
            <person name="Kuo R."/>
            <person name="Ohm R.A."/>
            <person name="Bhattacharya S.S."/>
            <person name="Shirouzu T."/>
            <person name="Yoshinaga Y."/>
            <person name="Martin F.M."/>
            <person name="Grigoriev I.V."/>
            <person name="Hibbett D.S."/>
        </authorList>
    </citation>
    <scope>NUCLEOTIDE SEQUENCE [LARGE SCALE GENOMIC DNA]</scope>
    <source>
        <strain evidence="2 3">HHB10207 ss-3</strain>
    </source>
</reference>
<name>A0A165YZE0_9AGAM</name>
<evidence type="ECO:0000313" key="2">
    <source>
        <dbReference type="EMBL" id="KZT33769.1"/>
    </source>
</evidence>
<proteinExistence type="predicted"/>
<feature type="region of interest" description="Disordered" evidence="1">
    <location>
        <begin position="182"/>
        <end position="254"/>
    </location>
</feature>
<dbReference type="Proteomes" id="UP000076798">
    <property type="component" value="Unassembled WGS sequence"/>
</dbReference>
<dbReference type="AlphaFoldDB" id="A0A165YZE0"/>
<dbReference type="PANTHER" id="PTHR35204">
    <property type="entry name" value="YALI0A21131P"/>
    <property type="match status" value="1"/>
</dbReference>
<dbReference type="InterPro" id="IPR038921">
    <property type="entry name" value="YOR389W-like"/>
</dbReference>
<evidence type="ECO:0000256" key="1">
    <source>
        <dbReference type="SAM" id="MobiDB-lite"/>
    </source>
</evidence>
<evidence type="ECO:0000313" key="3">
    <source>
        <dbReference type="Proteomes" id="UP000076798"/>
    </source>
</evidence>
<organism evidence="2 3">
    <name type="scientific">Sistotremastrum suecicum HHB10207 ss-3</name>
    <dbReference type="NCBI Taxonomy" id="1314776"/>
    <lineage>
        <taxon>Eukaryota</taxon>
        <taxon>Fungi</taxon>
        <taxon>Dikarya</taxon>
        <taxon>Basidiomycota</taxon>
        <taxon>Agaricomycotina</taxon>
        <taxon>Agaricomycetes</taxon>
        <taxon>Sistotremastrales</taxon>
        <taxon>Sistotremastraceae</taxon>
        <taxon>Sistotremastrum</taxon>
    </lineage>
</organism>
<protein>
    <submittedName>
        <fullName evidence="2">Uncharacterized protein</fullName>
    </submittedName>
</protein>
<dbReference type="OrthoDB" id="10261782at2759"/>
<gene>
    <name evidence="2" type="ORF">SISSUDRAFT_1132338</name>
</gene>
<feature type="compositionally biased region" description="Pro residues" evidence="1">
    <location>
        <begin position="238"/>
        <end position="253"/>
    </location>
</feature>
<keyword evidence="3" id="KW-1185">Reference proteome</keyword>
<dbReference type="PANTHER" id="PTHR35204:SF1">
    <property type="entry name" value="ENTEROTOXIN"/>
    <property type="match status" value="1"/>
</dbReference>
<dbReference type="EMBL" id="KV428220">
    <property type="protein sequence ID" value="KZT33769.1"/>
    <property type="molecule type" value="Genomic_DNA"/>
</dbReference>
<sequence>MPATVPAGTFLYHGRDAKTIPTGAEWLALDPEHSYLLGSWEETAWMLTYVAEKPISVGYFDGNSAAKLWDGPLDVQDLLIWGVAEKDNVYRECDRINDLCAWGAKFGLDGFIRMESSFELMLCDFTKNVKLISHAEIMPVDTSITTFPPGPIPGQVGPNPFSVNGVNGIPLADDRASSSSMCTFPLKGSSHSQGGFPRLGNPPSANLLLSPDQSSPQRPLTPQPNSTSPERPIQSDVPWPPEKPPRLPGPWDPPLGWKGSLRKWTSVSMEAMLAGMWHNFIPESRIQVDVSRYVTLFDPKYTSLVDSRRSQTRFTMRAANASADDVAAFKKDVEEMLVSSQITSGVDWLSITRVLIERFSDRLDHLNFTLAKVENPAIDNATIAANVRNQVLVALMPYMLIDAIPPPSSSPAWLNISWAEPIYRQCSSAFMPSLPEDRLTPSERLIQRSIQDVNSEICRVLTLMWTEAFEIESRDRHSVNDVLGRWRIEIHGLMEWLGWAVWIRCRPSCKEGTVCGIPVWSIQFARPGIDLIPRCINLDDPWNAVLD</sequence>
<feature type="compositionally biased region" description="Polar residues" evidence="1">
    <location>
        <begin position="211"/>
        <end position="229"/>
    </location>
</feature>
<accession>A0A165YZE0</accession>
<dbReference type="STRING" id="1314776.A0A165YZE0"/>